<feature type="region of interest" description="Disordered" evidence="1">
    <location>
        <begin position="1"/>
        <end position="20"/>
    </location>
</feature>
<feature type="compositionally biased region" description="Polar residues" evidence="1">
    <location>
        <begin position="7"/>
        <end position="20"/>
    </location>
</feature>
<dbReference type="AlphaFoldDB" id="H8GM52"/>
<dbReference type="EMBL" id="CM001475">
    <property type="protein sequence ID" value="EIC29413.1"/>
    <property type="molecule type" value="Genomic_DNA"/>
</dbReference>
<evidence type="ECO:0000313" key="3">
    <source>
        <dbReference type="Proteomes" id="UP000005090"/>
    </source>
</evidence>
<reference evidence="2 3" key="1">
    <citation type="journal article" date="2013" name="Genome Announc.">
        <title>Genome Sequence of the Obligate Gammaproteobacterial Methanotroph Methylomicrobium album Strain BG8.</title>
        <authorList>
            <person name="Kits K.D."/>
            <person name="Kalyuzhnaya M.G."/>
            <person name="Klotz M.G."/>
            <person name="Jetten M.S."/>
            <person name="Op den Camp H.J."/>
            <person name="Vuilleumier S."/>
            <person name="Bringel F."/>
            <person name="Dispirito A.A."/>
            <person name="Murrell J.C."/>
            <person name="Bruce D."/>
            <person name="Cheng J.F."/>
            <person name="Copeland A."/>
            <person name="Goodwin L."/>
            <person name="Hauser L."/>
            <person name="Lajus A."/>
            <person name="Land M.L."/>
            <person name="Lapidus A."/>
            <person name="Lucas S."/>
            <person name="Medigue C."/>
            <person name="Pitluck S."/>
            <person name="Woyke T."/>
            <person name="Zeytun A."/>
            <person name="Stein L.Y."/>
        </authorList>
    </citation>
    <scope>NUCLEOTIDE SEQUENCE [LARGE SCALE GENOMIC DNA]</scope>
    <source>
        <strain evidence="2 3">BG8</strain>
    </source>
</reference>
<accession>H8GM52</accession>
<dbReference type="HOGENOM" id="CLU_2437396_0_0_6"/>
<name>H8GM52_METAL</name>
<organism evidence="2 3">
    <name type="scientific">Methylomicrobium album BG8</name>
    <dbReference type="NCBI Taxonomy" id="686340"/>
    <lineage>
        <taxon>Bacteria</taxon>
        <taxon>Pseudomonadati</taxon>
        <taxon>Pseudomonadota</taxon>
        <taxon>Gammaproteobacteria</taxon>
        <taxon>Methylococcales</taxon>
        <taxon>Methylococcaceae</taxon>
        <taxon>Methylomicrobium</taxon>
    </lineage>
</organism>
<evidence type="ECO:0000313" key="2">
    <source>
        <dbReference type="EMBL" id="EIC29413.1"/>
    </source>
</evidence>
<sequence length="90" mass="9607">MEMKDLQSGQEAPPTQTQETLSLQDLLIDAESDALSDYLALSISLDGQDARVSITTTDAEPTTYSSVFSSIQEIDLQALLANLQADSGQG</sequence>
<gene>
    <name evidence="2" type="ORF">Metal_1634</name>
</gene>
<proteinExistence type="predicted"/>
<keyword evidence="3" id="KW-1185">Reference proteome</keyword>
<protein>
    <submittedName>
        <fullName evidence="2">Uncharacterized protein</fullName>
    </submittedName>
</protein>
<dbReference type="Proteomes" id="UP000005090">
    <property type="component" value="Chromosome"/>
</dbReference>
<evidence type="ECO:0000256" key="1">
    <source>
        <dbReference type="SAM" id="MobiDB-lite"/>
    </source>
</evidence>